<gene>
    <name evidence="2" type="ORF">J2Z31_001275</name>
</gene>
<keyword evidence="1" id="KW-1133">Transmembrane helix</keyword>
<accession>A0ABS4QVW7</accession>
<reference evidence="2 3" key="1">
    <citation type="submission" date="2021-03" db="EMBL/GenBank/DDBJ databases">
        <title>Genomic Encyclopedia of Type Strains, Phase IV (KMG-IV): sequencing the most valuable type-strain genomes for metagenomic binning, comparative biology and taxonomic classification.</title>
        <authorList>
            <person name="Goeker M."/>
        </authorList>
    </citation>
    <scope>NUCLEOTIDE SEQUENCE [LARGE SCALE GENOMIC DNA]</scope>
    <source>
        <strain evidence="2 3">DSM 13372</strain>
    </source>
</reference>
<feature type="transmembrane region" description="Helical" evidence="1">
    <location>
        <begin position="12"/>
        <end position="31"/>
    </location>
</feature>
<organism evidence="2 3">
    <name type="scientific">Sinorhizobium kostiense</name>
    <dbReference type="NCBI Taxonomy" id="76747"/>
    <lineage>
        <taxon>Bacteria</taxon>
        <taxon>Pseudomonadati</taxon>
        <taxon>Pseudomonadota</taxon>
        <taxon>Alphaproteobacteria</taxon>
        <taxon>Hyphomicrobiales</taxon>
        <taxon>Rhizobiaceae</taxon>
        <taxon>Sinorhizobium/Ensifer group</taxon>
        <taxon>Sinorhizobium</taxon>
    </lineage>
</organism>
<keyword evidence="1" id="KW-0472">Membrane</keyword>
<sequence>MRLVQLGEVVGVLIHVLAVPWLIGSAVAASIRGDDPVTPHAEIKKLGVAGVERRLWVDLSGSHPS</sequence>
<evidence type="ECO:0000313" key="3">
    <source>
        <dbReference type="Proteomes" id="UP000730739"/>
    </source>
</evidence>
<comment type="caution">
    <text evidence="2">The sequence shown here is derived from an EMBL/GenBank/DDBJ whole genome shotgun (WGS) entry which is preliminary data.</text>
</comment>
<proteinExistence type="predicted"/>
<evidence type="ECO:0000256" key="1">
    <source>
        <dbReference type="SAM" id="Phobius"/>
    </source>
</evidence>
<dbReference type="Proteomes" id="UP000730739">
    <property type="component" value="Unassembled WGS sequence"/>
</dbReference>
<dbReference type="EMBL" id="JAGILA010000001">
    <property type="protein sequence ID" value="MBP2234785.1"/>
    <property type="molecule type" value="Genomic_DNA"/>
</dbReference>
<evidence type="ECO:0000313" key="2">
    <source>
        <dbReference type="EMBL" id="MBP2234785.1"/>
    </source>
</evidence>
<keyword evidence="3" id="KW-1185">Reference proteome</keyword>
<keyword evidence="1" id="KW-0812">Transmembrane</keyword>
<name>A0ABS4QVW7_9HYPH</name>
<protein>
    <submittedName>
        <fullName evidence="2">Uncharacterized protein</fullName>
    </submittedName>
</protein>